<evidence type="ECO:0000256" key="5">
    <source>
        <dbReference type="ARBA" id="ARBA00023136"/>
    </source>
</evidence>
<feature type="domain" description="Threonine/serine exporter-like N-terminal" evidence="8">
    <location>
        <begin position="10"/>
        <end position="250"/>
    </location>
</feature>
<dbReference type="PANTHER" id="PTHR34390:SF2">
    <property type="entry name" value="SUCCINATE TRANSPORTER SUBUNIT YJJP-RELATED"/>
    <property type="match status" value="1"/>
</dbReference>
<feature type="transmembrane region" description="Helical" evidence="7">
    <location>
        <begin position="118"/>
        <end position="137"/>
    </location>
</feature>
<feature type="transmembrane region" description="Helical" evidence="7">
    <location>
        <begin position="143"/>
        <end position="160"/>
    </location>
</feature>
<keyword evidence="5 7" id="KW-0472">Membrane</keyword>
<dbReference type="GO" id="GO:0005886">
    <property type="term" value="C:plasma membrane"/>
    <property type="evidence" value="ECO:0007669"/>
    <property type="project" value="UniProtKB-SubCell"/>
</dbReference>
<evidence type="ECO:0000256" key="3">
    <source>
        <dbReference type="ARBA" id="ARBA00022692"/>
    </source>
</evidence>
<dbReference type="GO" id="GO:0022857">
    <property type="term" value="F:transmembrane transporter activity"/>
    <property type="evidence" value="ECO:0007669"/>
    <property type="project" value="InterPro"/>
</dbReference>
<name>A0A9D2G0U8_9LACT</name>
<dbReference type="Pfam" id="PF06738">
    <property type="entry name" value="ThrE"/>
    <property type="match status" value="1"/>
</dbReference>
<dbReference type="InterPro" id="IPR050539">
    <property type="entry name" value="ThrE_Dicarb/AminoAcid_Exp"/>
</dbReference>
<feature type="transmembrane region" description="Helical" evidence="7">
    <location>
        <begin position="196"/>
        <end position="215"/>
    </location>
</feature>
<protein>
    <submittedName>
        <fullName evidence="9">Threonine/serine exporter family protein</fullName>
    </submittedName>
</protein>
<feature type="transmembrane region" description="Helical" evidence="7">
    <location>
        <begin position="227"/>
        <end position="250"/>
    </location>
</feature>
<evidence type="ECO:0000259" key="8">
    <source>
        <dbReference type="Pfam" id="PF06738"/>
    </source>
</evidence>
<dbReference type="GO" id="GO:0015744">
    <property type="term" value="P:succinate transport"/>
    <property type="evidence" value="ECO:0007669"/>
    <property type="project" value="TreeGrafter"/>
</dbReference>
<reference evidence="9" key="2">
    <citation type="submission" date="2021-04" db="EMBL/GenBank/DDBJ databases">
        <authorList>
            <person name="Gilroy R."/>
        </authorList>
    </citation>
    <scope>NUCLEOTIDE SEQUENCE</scope>
    <source>
        <strain evidence="9">CHK169-4300</strain>
    </source>
</reference>
<keyword evidence="4 7" id="KW-1133">Transmembrane helix</keyword>
<evidence type="ECO:0000256" key="2">
    <source>
        <dbReference type="ARBA" id="ARBA00022475"/>
    </source>
</evidence>
<dbReference type="AlphaFoldDB" id="A0A9D2G0U8"/>
<proteinExistence type="inferred from homology"/>
<evidence type="ECO:0000256" key="7">
    <source>
        <dbReference type="SAM" id="Phobius"/>
    </source>
</evidence>
<evidence type="ECO:0000256" key="6">
    <source>
        <dbReference type="ARBA" id="ARBA00034125"/>
    </source>
</evidence>
<reference evidence="9" key="1">
    <citation type="journal article" date="2021" name="PeerJ">
        <title>Extensive microbial diversity within the chicken gut microbiome revealed by metagenomics and culture.</title>
        <authorList>
            <person name="Gilroy R."/>
            <person name="Ravi A."/>
            <person name="Getino M."/>
            <person name="Pursley I."/>
            <person name="Horton D.L."/>
            <person name="Alikhan N.F."/>
            <person name="Baker D."/>
            <person name="Gharbi K."/>
            <person name="Hall N."/>
            <person name="Watson M."/>
            <person name="Adriaenssens E.M."/>
            <person name="Foster-Nyarko E."/>
            <person name="Jarju S."/>
            <person name="Secka A."/>
            <person name="Antonio M."/>
            <person name="Oren A."/>
            <person name="Chaudhuri R.R."/>
            <person name="La Ragione R."/>
            <person name="Hildebrand F."/>
            <person name="Pallen M.J."/>
        </authorList>
    </citation>
    <scope>NUCLEOTIDE SEQUENCE</scope>
    <source>
        <strain evidence="9">CHK169-4300</strain>
    </source>
</reference>
<evidence type="ECO:0000313" key="10">
    <source>
        <dbReference type="Proteomes" id="UP000824106"/>
    </source>
</evidence>
<gene>
    <name evidence="9" type="ORF">H9808_04385</name>
</gene>
<dbReference type="InterPro" id="IPR010619">
    <property type="entry name" value="ThrE-like_N"/>
</dbReference>
<evidence type="ECO:0000256" key="1">
    <source>
        <dbReference type="ARBA" id="ARBA00004651"/>
    </source>
</evidence>
<dbReference type="EMBL" id="DXAZ01000060">
    <property type="protein sequence ID" value="HIZ70984.1"/>
    <property type="molecule type" value="Genomic_DNA"/>
</dbReference>
<feature type="transmembrane region" description="Helical" evidence="7">
    <location>
        <begin position="172"/>
        <end position="190"/>
    </location>
</feature>
<dbReference type="PANTHER" id="PTHR34390">
    <property type="entry name" value="UPF0442 PROTEIN YJJB-RELATED"/>
    <property type="match status" value="1"/>
</dbReference>
<evidence type="ECO:0000313" key="9">
    <source>
        <dbReference type="EMBL" id="HIZ70984.1"/>
    </source>
</evidence>
<dbReference type="Proteomes" id="UP000824106">
    <property type="component" value="Unassembled WGS sequence"/>
</dbReference>
<comment type="similarity">
    <text evidence="6">Belongs to the ThrE exporter (TC 2.A.79) family.</text>
</comment>
<comment type="caution">
    <text evidence="9">The sequence shown here is derived from an EMBL/GenBank/DDBJ whole genome shotgun (WGS) entry which is preliminary data.</text>
</comment>
<keyword evidence="3 7" id="KW-0812">Transmembrane</keyword>
<organism evidence="9 10">
    <name type="scientific">Candidatus Atopostipes pullistercoris</name>
    <dbReference type="NCBI Taxonomy" id="2838467"/>
    <lineage>
        <taxon>Bacteria</taxon>
        <taxon>Bacillati</taxon>
        <taxon>Bacillota</taxon>
        <taxon>Bacilli</taxon>
        <taxon>Lactobacillales</taxon>
        <taxon>Carnobacteriaceae</taxon>
        <taxon>Atopostipes</taxon>
    </lineage>
</organism>
<feature type="transmembrane region" description="Helical" evidence="7">
    <location>
        <begin position="37"/>
        <end position="58"/>
    </location>
</feature>
<comment type="subcellular location">
    <subcellularLocation>
        <location evidence="1">Cell membrane</location>
        <topology evidence="1">Multi-pass membrane protein</topology>
    </subcellularLocation>
</comment>
<evidence type="ECO:0000256" key="4">
    <source>
        <dbReference type="ARBA" id="ARBA00022989"/>
    </source>
</evidence>
<accession>A0A9D2G0U8</accession>
<sequence length="251" mass="27247">MELLTSKVLDVCTGIGRLMLENGAETYRVEDTVYRVAVNYGMLGVSVFSVPTALIITVQGPTGEEHTRLHRVTEQKSNLGIVAEANDLSRRIAQTELTPNEALLEIDRLNRMESSYSPFEEFLAIAFICGFFAILFQGDLHDFVASAITGSIGYMVFLYSKKITNIRFFSELLGALTIGWVAFILTNLSIGNDINIIIVASIMTLVPGKAITNGIRDLMASHFISGVSVLSDALLTASAIGIGISTVLSFI</sequence>
<keyword evidence="2" id="KW-1003">Cell membrane</keyword>